<gene>
    <name evidence="5" type="ORF">DSM100688_1716</name>
    <name evidence="6" type="ORF">GFD24_11370</name>
</gene>
<dbReference type="EMBL" id="WHZX01000017">
    <property type="protein sequence ID" value="NEG72788.1"/>
    <property type="molecule type" value="Genomic_DNA"/>
</dbReference>
<accession>A0A6L4WYZ6</accession>
<dbReference type="EMBL" id="WBSM01000009">
    <property type="protein sequence ID" value="KAB8287357.1"/>
    <property type="molecule type" value="Genomic_DNA"/>
</dbReference>
<dbReference type="Proteomes" id="UP000482084">
    <property type="component" value="Unassembled WGS sequence"/>
</dbReference>
<dbReference type="InterPro" id="IPR046335">
    <property type="entry name" value="LacI/GalR-like_sensor"/>
</dbReference>
<keyword evidence="2" id="KW-0238">DNA-binding</keyword>
<dbReference type="Pfam" id="PF13377">
    <property type="entry name" value="Peripla_BP_3"/>
    <property type="match status" value="1"/>
</dbReference>
<evidence type="ECO:0000256" key="3">
    <source>
        <dbReference type="ARBA" id="ARBA00023163"/>
    </source>
</evidence>
<evidence type="ECO:0000313" key="6">
    <source>
        <dbReference type="EMBL" id="NEG72788.1"/>
    </source>
</evidence>
<dbReference type="PANTHER" id="PTHR30146:SF149">
    <property type="entry name" value="HTH-TYPE TRANSCRIPTIONAL REGULATOR EBGR"/>
    <property type="match status" value="1"/>
</dbReference>
<dbReference type="Gene3D" id="3.40.50.2300">
    <property type="match status" value="2"/>
</dbReference>
<reference evidence="6 7" key="1">
    <citation type="submission" date="2019-10" db="EMBL/GenBank/DDBJ databases">
        <title>Bifidobacterium from non-human primates.</title>
        <authorList>
            <person name="Modesto M."/>
        </authorList>
    </citation>
    <scope>NUCLEOTIDE SEQUENCE [LARGE SCALE GENOMIC DNA]</scope>
    <source>
        <strain evidence="6 7">TREM</strain>
    </source>
</reference>
<evidence type="ECO:0000256" key="2">
    <source>
        <dbReference type="ARBA" id="ARBA00023125"/>
    </source>
</evidence>
<evidence type="ECO:0000313" key="5">
    <source>
        <dbReference type="EMBL" id="KAB8287357.1"/>
    </source>
</evidence>
<comment type="caution">
    <text evidence="5">The sequence shown here is derived from an EMBL/GenBank/DDBJ whole genome shotgun (WGS) entry which is preliminary data.</text>
</comment>
<reference evidence="5 8" key="2">
    <citation type="submission" date="2019-10" db="EMBL/GenBank/DDBJ databases">
        <title>Characterization of the phylogenetic diversity of two novel species belonging to the genus Bifidobacterium: Bifidobacterium cebidarum sp. nov. and Bifidobacterium leontopitheci sp. nov.</title>
        <authorList>
            <person name="Lugli G.A."/>
            <person name="Duranti S."/>
            <person name="Milani C."/>
            <person name="Turroni F."/>
            <person name="Ventura M."/>
        </authorList>
    </citation>
    <scope>NUCLEOTIDE SEQUENCE [LARGE SCALE GENOMIC DNA]</scope>
    <source>
        <strain evidence="5 8">DSM 100688</strain>
    </source>
</reference>
<evidence type="ECO:0000313" key="7">
    <source>
        <dbReference type="Proteomes" id="UP000469943"/>
    </source>
</evidence>
<dbReference type="Proteomes" id="UP000469943">
    <property type="component" value="Unassembled WGS sequence"/>
</dbReference>
<name>A0A6L4WYZ6_9BIFI</name>
<keyword evidence="8" id="KW-1185">Reference proteome</keyword>
<keyword evidence="3" id="KW-0804">Transcription</keyword>
<evidence type="ECO:0000259" key="4">
    <source>
        <dbReference type="Pfam" id="PF13377"/>
    </source>
</evidence>
<dbReference type="PANTHER" id="PTHR30146">
    <property type="entry name" value="LACI-RELATED TRANSCRIPTIONAL REPRESSOR"/>
    <property type="match status" value="1"/>
</dbReference>
<dbReference type="GO" id="GO:0000976">
    <property type="term" value="F:transcription cis-regulatory region binding"/>
    <property type="evidence" value="ECO:0007669"/>
    <property type="project" value="TreeGrafter"/>
</dbReference>
<feature type="domain" description="Transcriptional regulator LacI/GalR-like sensor" evidence="4">
    <location>
        <begin position="132"/>
        <end position="299"/>
    </location>
</feature>
<organism evidence="5 8">
    <name type="scientific">Bifidobacterium ramosum</name>
    <dbReference type="NCBI Taxonomy" id="1798158"/>
    <lineage>
        <taxon>Bacteria</taxon>
        <taxon>Bacillati</taxon>
        <taxon>Actinomycetota</taxon>
        <taxon>Actinomycetes</taxon>
        <taxon>Bifidobacteriales</taxon>
        <taxon>Bifidobacteriaceae</taxon>
        <taxon>Bifidobacterium</taxon>
    </lineage>
</organism>
<dbReference type="RefSeq" id="WP_152358732.1">
    <property type="nucleotide sequence ID" value="NZ_WBSM01000009.1"/>
</dbReference>
<dbReference type="OrthoDB" id="37081at2"/>
<dbReference type="InterPro" id="IPR028082">
    <property type="entry name" value="Peripla_BP_I"/>
</dbReference>
<dbReference type="SUPFAM" id="SSF53822">
    <property type="entry name" value="Periplasmic binding protein-like I"/>
    <property type="match status" value="1"/>
</dbReference>
<proteinExistence type="predicted"/>
<keyword evidence="1" id="KW-0805">Transcription regulation</keyword>
<evidence type="ECO:0000256" key="1">
    <source>
        <dbReference type="ARBA" id="ARBA00023015"/>
    </source>
</evidence>
<sequence length="303" mass="32719">MGTNTEAQRPHGPVNGVFGSAYQLAVLDALSGDEELENAYYRELRNTLLATSQQQNLSLTFFTDIHRLIASAGEYDGFIAIGPGQHRHADIVALHDVMPYGVFIDVNPAPNLFDSIQPDLQQTVLDALDTATAAGMRRIGFIGSLGRMMGAHDYPEDPRAMAFRNWTERLDLPSDGLMFVDGPVSVENGLALGRRAIETLGADGLPDCFITATDVIAVGVLQAFAEAGIAVPRDVSIISINNQAIAQYTSPPLTTYAIDQRALVNNAILLLIDALNEADPDGVHRHILLSTKLVVRGSFVPRD</sequence>
<dbReference type="CDD" id="cd01544">
    <property type="entry name" value="PBP1_GalR"/>
    <property type="match status" value="1"/>
</dbReference>
<dbReference type="AlphaFoldDB" id="A0A6L4WYZ6"/>
<evidence type="ECO:0000313" key="8">
    <source>
        <dbReference type="Proteomes" id="UP000482084"/>
    </source>
</evidence>
<dbReference type="GO" id="GO:0003700">
    <property type="term" value="F:DNA-binding transcription factor activity"/>
    <property type="evidence" value="ECO:0007669"/>
    <property type="project" value="TreeGrafter"/>
</dbReference>
<protein>
    <submittedName>
        <fullName evidence="5">LacI family transcriptional regulator</fullName>
    </submittedName>
</protein>